<accession>A0AAW2B3F4</accession>
<feature type="non-terminal residue" evidence="1">
    <location>
        <position position="1"/>
    </location>
</feature>
<sequence length="112" mass="12791">LLSSVASARTRYRLYLETERKKESLAQGQKRKAAEDYLEELKKRRNTMHTVAESLSRDADKFAEEAKGKAGSKMAQLITKSNALRRASKEKSAEFKNIEEEILAKGEELRLM</sequence>
<dbReference type="EMBL" id="JAWDJR010000002">
    <property type="protein sequence ID" value="KAK9979898.1"/>
    <property type="molecule type" value="Genomic_DNA"/>
</dbReference>
<protein>
    <submittedName>
        <fullName evidence="1">Uncharacterized protein</fullName>
    </submittedName>
</protein>
<evidence type="ECO:0000313" key="2">
    <source>
        <dbReference type="Proteomes" id="UP001479290"/>
    </source>
</evidence>
<proteinExistence type="predicted"/>
<reference evidence="1 2" key="1">
    <citation type="submission" date="2024-05" db="EMBL/GenBank/DDBJ databases">
        <title>A high-quality chromosomal-level genome assembly of Topmouth culter (Culter alburnus).</title>
        <authorList>
            <person name="Zhao H."/>
        </authorList>
    </citation>
    <scope>NUCLEOTIDE SEQUENCE [LARGE SCALE GENOMIC DNA]</scope>
    <source>
        <strain evidence="1">CATC2023</strain>
        <tissue evidence="1">Muscle</tissue>
    </source>
</reference>
<dbReference type="Proteomes" id="UP001479290">
    <property type="component" value="Unassembled WGS sequence"/>
</dbReference>
<gene>
    <name evidence="1" type="ORF">ABG768_013306</name>
</gene>
<organism evidence="1 2">
    <name type="scientific">Culter alburnus</name>
    <name type="common">Topmouth culter</name>
    <dbReference type="NCBI Taxonomy" id="194366"/>
    <lineage>
        <taxon>Eukaryota</taxon>
        <taxon>Metazoa</taxon>
        <taxon>Chordata</taxon>
        <taxon>Craniata</taxon>
        <taxon>Vertebrata</taxon>
        <taxon>Euteleostomi</taxon>
        <taxon>Actinopterygii</taxon>
        <taxon>Neopterygii</taxon>
        <taxon>Teleostei</taxon>
        <taxon>Ostariophysi</taxon>
        <taxon>Cypriniformes</taxon>
        <taxon>Xenocyprididae</taxon>
        <taxon>Xenocypridinae</taxon>
        <taxon>Culter</taxon>
    </lineage>
</organism>
<comment type="caution">
    <text evidence="1">The sequence shown here is derived from an EMBL/GenBank/DDBJ whole genome shotgun (WGS) entry which is preliminary data.</text>
</comment>
<name>A0AAW2B3F4_CULAL</name>
<evidence type="ECO:0000313" key="1">
    <source>
        <dbReference type="EMBL" id="KAK9979898.1"/>
    </source>
</evidence>
<keyword evidence="2" id="KW-1185">Reference proteome</keyword>
<dbReference type="AlphaFoldDB" id="A0AAW2B3F4"/>